<evidence type="ECO:0000259" key="12">
    <source>
        <dbReference type="PROSITE" id="PS51760"/>
    </source>
</evidence>
<organism evidence="13 14">
    <name type="scientific">Cellulomonas marina</name>
    <dbReference type="NCBI Taxonomy" id="988821"/>
    <lineage>
        <taxon>Bacteria</taxon>
        <taxon>Bacillati</taxon>
        <taxon>Actinomycetota</taxon>
        <taxon>Actinomycetes</taxon>
        <taxon>Micrococcales</taxon>
        <taxon>Cellulomonadaceae</taxon>
        <taxon>Cellulomonas</taxon>
    </lineage>
</organism>
<keyword evidence="14" id="KW-1185">Reference proteome</keyword>
<keyword evidence="7" id="KW-0119">Carbohydrate metabolism</keyword>
<gene>
    <name evidence="13" type="ORF">SAMN05421867_11266</name>
</gene>
<keyword evidence="8 13" id="KW-0326">Glycosidase</keyword>
<dbReference type="Gene3D" id="3.20.20.80">
    <property type="entry name" value="Glycosidases"/>
    <property type="match status" value="1"/>
</dbReference>
<dbReference type="GO" id="GO:0045493">
    <property type="term" value="P:xylan catabolic process"/>
    <property type="evidence" value="ECO:0007669"/>
    <property type="project" value="UniProtKB-KW"/>
</dbReference>
<accession>A0A1I0ZQC1</accession>
<evidence type="ECO:0000256" key="11">
    <source>
        <dbReference type="SAM" id="SignalP"/>
    </source>
</evidence>
<keyword evidence="9" id="KW-0624">Polysaccharide degradation</keyword>
<dbReference type="InterPro" id="IPR044846">
    <property type="entry name" value="GH10"/>
</dbReference>
<dbReference type="AlphaFoldDB" id="A0A1I0ZQC1"/>
<name>A0A1I0ZQC1_9CELL</name>
<dbReference type="RefSeq" id="WP_203708813.1">
    <property type="nucleotide sequence ID" value="NZ_BONM01000009.1"/>
</dbReference>
<evidence type="ECO:0000256" key="2">
    <source>
        <dbReference type="ARBA" id="ARBA00007495"/>
    </source>
</evidence>
<dbReference type="Proteomes" id="UP000199012">
    <property type="component" value="Unassembled WGS sequence"/>
</dbReference>
<evidence type="ECO:0000256" key="9">
    <source>
        <dbReference type="ARBA" id="ARBA00023326"/>
    </source>
</evidence>
<dbReference type="SUPFAM" id="SSF51445">
    <property type="entry name" value="(Trans)glycosidases"/>
    <property type="match status" value="1"/>
</dbReference>
<dbReference type="GO" id="GO:0031176">
    <property type="term" value="F:endo-1,4-beta-xylanase activity"/>
    <property type="evidence" value="ECO:0007669"/>
    <property type="project" value="UniProtKB-EC"/>
</dbReference>
<evidence type="ECO:0000256" key="5">
    <source>
        <dbReference type="ARBA" id="ARBA00022729"/>
    </source>
</evidence>
<evidence type="ECO:0000256" key="7">
    <source>
        <dbReference type="ARBA" id="ARBA00023277"/>
    </source>
</evidence>
<dbReference type="STRING" id="988821.SAMN05421867_11266"/>
<evidence type="ECO:0000313" key="13">
    <source>
        <dbReference type="EMBL" id="SFB27989.1"/>
    </source>
</evidence>
<dbReference type="EMBL" id="FOKA01000012">
    <property type="protein sequence ID" value="SFB27989.1"/>
    <property type="molecule type" value="Genomic_DNA"/>
</dbReference>
<dbReference type="PROSITE" id="PS51760">
    <property type="entry name" value="GH10_2"/>
    <property type="match status" value="1"/>
</dbReference>
<comment type="catalytic activity">
    <reaction evidence="1">
        <text>Endohydrolysis of (1-&gt;4)-beta-D-xylosidic linkages in xylans.</text>
        <dbReference type="EC" id="3.2.1.8"/>
    </reaction>
</comment>
<proteinExistence type="inferred from homology"/>
<keyword evidence="5 11" id="KW-0732">Signal</keyword>
<evidence type="ECO:0000313" key="14">
    <source>
        <dbReference type="Proteomes" id="UP000199012"/>
    </source>
</evidence>
<evidence type="ECO:0000256" key="3">
    <source>
        <dbReference type="ARBA" id="ARBA00012590"/>
    </source>
</evidence>
<reference evidence="13 14" key="1">
    <citation type="submission" date="2016-10" db="EMBL/GenBank/DDBJ databases">
        <authorList>
            <person name="de Groot N.N."/>
        </authorList>
    </citation>
    <scope>NUCLEOTIDE SEQUENCE [LARGE SCALE GENOMIC DNA]</scope>
    <source>
        <strain evidence="13 14">CGMCC 4.6945</strain>
    </source>
</reference>
<evidence type="ECO:0000256" key="10">
    <source>
        <dbReference type="SAM" id="MobiDB-lite"/>
    </source>
</evidence>
<dbReference type="InterPro" id="IPR017853">
    <property type="entry name" value="GH"/>
</dbReference>
<dbReference type="PANTHER" id="PTHR31490:SF88">
    <property type="entry name" value="BETA-XYLANASE"/>
    <property type="match status" value="1"/>
</dbReference>
<evidence type="ECO:0000256" key="8">
    <source>
        <dbReference type="ARBA" id="ARBA00023295"/>
    </source>
</evidence>
<feature type="domain" description="GH10" evidence="12">
    <location>
        <begin position="42"/>
        <end position="151"/>
    </location>
</feature>
<comment type="similarity">
    <text evidence="2">Belongs to the glycosyl hydrolase 10 (cellulase F) family.</text>
</comment>
<dbReference type="PANTHER" id="PTHR31490">
    <property type="entry name" value="GLYCOSYL HYDROLASE"/>
    <property type="match status" value="1"/>
</dbReference>
<keyword evidence="6 13" id="KW-0378">Hydrolase</keyword>
<keyword evidence="4 13" id="KW-0858">Xylan degradation</keyword>
<dbReference type="InterPro" id="IPR001000">
    <property type="entry name" value="GH10_dom"/>
</dbReference>
<feature type="chain" id="PRO_5011480970" description="endo-1,4-beta-xylanase" evidence="11">
    <location>
        <begin position="27"/>
        <end position="151"/>
    </location>
</feature>
<protein>
    <recommendedName>
        <fullName evidence="3">endo-1,4-beta-xylanase</fullName>
        <ecNumber evidence="3">3.2.1.8</ecNumber>
    </recommendedName>
</protein>
<feature type="signal peptide" evidence="11">
    <location>
        <begin position="1"/>
        <end position="26"/>
    </location>
</feature>
<sequence>MSLCHPLLVGTLTLAVLTAGASTAAAAPADPRAIDRSPALQRSTLASLAEASGLEIGVAVAADQYGTDRKYTKLVDGQFSSVTAENAMKWESVEPVRGQYDWADGDALVAAAQANGQLVRGHTLAGGAPRRRGAPHGRGLGPRHDGRHGRR</sequence>
<dbReference type="EC" id="3.2.1.8" evidence="3"/>
<evidence type="ECO:0000256" key="4">
    <source>
        <dbReference type="ARBA" id="ARBA00022651"/>
    </source>
</evidence>
<feature type="region of interest" description="Disordered" evidence="10">
    <location>
        <begin position="121"/>
        <end position="151"/>
    </location>
</feature>
<dbReference type="Pfam" id="PF00331">
    <property type="entry name" value="Glyco_hydro_10"/>
    <property type="match status" value="1"/>
</dbReference>
<evidence type="ECO:0000256" key="1">
    <source>
        <dbReference type="ARBA" id="ARBA00000681"/>
    </source>
</evidence>
<evidence type="ECO:0000256" key="6">
    <source>
        <dbReference type="ARBA" id="ARBA00022801"/>
    </source>
</evidence>